<accession>A0ABU5ZG17</accession>
<dbReference type="InterPro" id="IPR018730">
    <property type="entry name" value="DUF2273"/>
</dbReference>
<keyword evidence="3" id="KW-1185">Reference proteome</keyword>
<keyword evidence="1" id="KW-1133">Transmembrane helix</keyword>
<keyword evidence="1" id="KW-0812">Transmembrane</keyword>
<evidence type="ECO:0000313" key="2">
    <source>
        <dbReference type="EMBL" id="MEB3101440.1"/>
    </source>
</evidence>
<dbReference type="Pfam" id="PF10031">
    <property type="entry name" value="DUF2273"/>
    <property type="match status" value="1"/>
</dbReference>
<feature type="transmembrane region" description="Helical" evidence="1">
    <location>
        <begin position="20"/>
        <end position="45"/>
    </location>
</feature>
<organism evidence="2 3">
    <name type="scientific">Ferviditalea candida</name>
    <dbReference type="NCBI Taxonomy" id="3108399"/>
    <lineage>
        <taxon>Bacteria</taxon>
        <taxon>Bacillati</taxon>
        <taxon>Bacillota</taxon>
        <taxon>Bacilli</taxon>
        <taxon>Bacillales</taxon>
        <taxon>Paenibacillaceae</taxon>
        <taxon>Ferviditalea</taxon>
    </lineage>
</organism>
<gene>
    <name evidence="2" type="ORF">VF724_07150</name>
</gene>
<proteinExistence type="predicted"/>
<dbReference type="EMBL" id="JAYJLD010000008">
    <property type="protein sequence ID" value="MEB3101440.1"/>
    <property type="molecule type" value="Genomic_DNA"/>
</dbReference>
<protein>
    <submittedName>
        <fullName evidence="2">DUF2273 domain-containing protein</fullName>
    </submittedName>
</protein>
<sequence length="79" mass="9513">MWNELWERYRASTIGIGAGFLLGVIYLFFGFWNMLVFAFIVYAGYYIGSKVDRREPVFPPINGLYQRFLDLAERWRMFR</sequence>
<comment type="caution">
    <text evidence="2">The sequence shown here is derived from an EMBL/GenBank/DDBJ whole genome shotgun (WGS) entry which is preliminary data.</text>
</comment>
<dbReference type="Proteomes" id="UP001310386">
    <property type="component" value="Unassembled WGS sequence"/>
</dbReference>
<keyword evidence="1" id="KW-0472">Membrane</keyword>
<dbReference type="RefSeq" id="WP_371753560.1">
    <property type="nucleotide sequence ID" value="NZ_JAYJLD010000008.1"/>
</dbReference>
<name>A0ABU5ZG17_9BACL</name>
<reference evidence="2" key="1">
    <citation type="submission" date="2023-12" db="EMBL/GenBank/DDBJ databases">
        <title>Fervidustalea candida gen. nov., sp. nov., a novel member of the family Paenibacillaceae isolated from a geothermal area.</title>
        <authorList>
            <person name="Li W.-J."/>
            <person name="Jiao J.-Y."/>
            <person name="Chen Y."/>
        </authorList>
    </citation>
    <scope>NUCLEOTIDE SEQUENCE</scope>
    <source>
        <strain evidence="2">SYSU GA230002</strain>
    </source>
</reference>
<evidence type="ECO:0000313" key="3">
    <source>
        <dbReference type="Proteomes" id="UP001310386"/>
    </source>
</evidence>
<evidence type="ECO:0000256" key="1">
    <source>
        <dbReference type="SAM" id="Phobius"/>
    </source>
</evidence>